<feature type="transmembrane region" description="Helical" evidence="1">
    <location>
        <begin position="155"/>
        <end position="173"/>
    </location>
</feature>
<name>A0A6C0RCU5_9BACT</name>
<evidence type="ECO:0000313" key="3">
    <source>
        <dbReference type="Proteomes" id="UP000474630"/>
    </source>
</evidence>
<evidence type="ECO:0000256" key="1">
    <source>
        <dbReference type="SAM" id="Phobius"/>
    </source>
</evidence>
<evidence type="ECO:0000313" key="2">
    <source>
        <dbReference type="EMBL" id="QIA07929.1"/>
    </source>
</evidence>
<gene>
    <name evidence="2" type="ORF">G0Q07_09395</name>
</gene>
<proteinExistence type="predicted"/>
<feature type="transmembrane region" description="Helical" evidence="1">
    <location>
        <begin position="66"/>
        <end position="88"/>
    </location>
</feature>
<feature type="transmembrane region" description="Helical" evidence="1">
    <location>
        <begin position="131"/>
        <end position="148"/>
    </location>
</feature>
<dbReference type="EMBL" id="CP048409">
    <property type="protein sequence ID" value="QIA07929.1"/>
    <property type="molecule type" value="Genomic_DNA"/>
</dbReference>
<protein>
    <submittedName>
        <fullName evidence="2">Uncharacterized protein</fullName>
    </submittedName>
</protein>
<reference evidence="2 3" key="1">
    <citation type="submission" date="2020-02" db="EMBL/GenBank/DDBJ databases">
        <title>Genome sequencing for Draconibacterium sp. strain M1.</title>
        <authorList>
            <person name="Park S.-J."/>
        </authorList>
    </citation>
    <scope>NUCLEOTIDE SEQUENCE [LARGE SCALE GENOMIC DNA]</scope>
    <source>
        <strain evidence="2 3">M1</strain>
    </source>
</reference>
<sequence length="207" mass="23454">MENSIINQDQLSDKQLLATLKTAVATSKRSLYEDGILLILWGTSFTIGFFLNYYKSTHLVVRSTRNLIDSLNIIAAVLLIGFSIYYLFLRKPKFRTYTAISTRFVWIGIIIAHNLNVIVTKSLLQEVTFALIHPLQMVLLGFALFVTGGIYRYKLLSISGVIMWIAAVLCARVELADQYLIRAIANFICFVIPGVLMYLQSKKLIHV</sequence>
<keyword evidence="3" id="KW-1185">Reference proteome</keyword>
<dbReference type="AlphaFoldDB" id="A0A6C0RCU5"/>
<feature type="transmembrane region" description="Helical" evidence="1">
    <location>
        <begin position="36"/>
        <end position="54"/>
    </location>
</feature>
<dbReference type="KEGG" id="drc:G0Q07_09395"/>
<keyword evidence="1" id="KW-0812">Transmembrane</keyword>
<dbReference type="RefSeq" id="WP_163345850.1">
    <property type="nucleotide sequence ID" value="NZ_CP048409.1"/>
</dbReference>
<keyword evidence="1" id="KW-1133">Transmembrane helix</keyword>
<dbReference type="Proteomes" id="UP000474630">
    <property type="component" value="Chromosome"/>
</dbReference>
<feature type="transmembrane region" description="Helical" evidence="1">
    <location>
        <begin position="100"/>
        <end position="119"/>
    </location>
</feature>
<keyword evidence="1" id="KW-0472">Membrane</keyword>
<feature type="transmembrane region" description="Helical" evidence="1">
    <location>
        <begin position="179"/>
        <end position="199"/>
    </location>
</feature>
<organism evidence="2 3">
    <name type="scientific">Draconibacterium halophilum</name>
    <dbReference type="NCBI Taxonomy" id="2706887"/>
    <lineage>
        <taxon>Bacteria</taxon>
        <taxon>Pseudomonadati</taxon>
        <taxon>Bacteroidota</taxon>
        <taxon>Bacteroidia</taxon>
        <taxon>Marinilabiliales</taxon>
        <taxon>Prolixibacteraceae</taxon>
        <taxon>Draconibacterium</taxon>
    </lineage>
</organism>
<accession>A0A6C0RCU5</accession>